<evidence type="ECO:0000313" key="1">
    <source>
        <dbReference type="EMBL" id="KAL1516343.1"/>
    </source>
</evidence>
<dbReference type="Proteomes" id="UP001566132">
    <property type="component" value="Unassembled WGS sequence"/>
</dbReference>
<dbReference type="AlphaFoldDB" id="A0ABD1FAR1"/>
<keyword evidence="2" id="KW-1185">Reference proteome</keyword>
<sequence>MDDKLYAITLEQMPAIQQQITDSSQHVTDLLKNWKMRIENLIRQLKGKKLL</sequence>
<dbReference type="EMBL" id="JBDJPC010000001">
    <property type="protein sequence ID" value="KAL1516343.1"/>
    <property type="molecule type" value="Genomic_DNA"/>
</dbReference>
<evidence type="ECO:0000313" key="2">
    <source>
        <dbReference type="Proteomes" id="UP001566132"/>
    </source>
</evidence>
<gene>
    <name evidence="1" type="ORF">ABEB36_000262</name>
</gene>
<organism evidence="1 2">
    <name type="scientific">Hypothenemus hampei</name>
    <name type="common">Coffee berry borer</name>
    <dbReference type="NCBI Taxonomy" id="57062"/>
    <lineage>
        <taxon>Eukaryota</taxon>
        <taxon>Metazoa</taxon>
        <taxon>Ecdysozoa</taxon>
        <taxon>Arthropoda</taxon>
        <taxon>Hexapoda</taxon>
        <taxon>Insecta</taxon>
        <taxon>Pterygota</taxon>
        <taxon>Neoptera</taxon>
        <taxon>Endopterygota</taxon>
        <taxon>Coleoptera</taxon>
        <taxon>Polyphaga</taxon>
        <taxon>Cucujiformia</taxon>
        <taxon>Curculionidae</taxon>
        <taxon>Scolytinae</taxon>
        <taxon>Hypothenemus</taxon>
    </lineage>
</organism>
<protein>
    <submittedName>
        <fullName evidence="1">Uncharacterized protein</fullName>
    </submittedName>
</protein>
<name>A0ABD1FAR1_HYPHA</name>
<reference evidence="1 2" key="1">
    <citation type="submission" date="2024-05" db="EMBL/GenBank/DDBJ databases">
        <title>Genetic variation in Jamaican populations of the coffee berry borer (Hypothenemus hampei).</title>
        <authorList>
            <person name="Errbii M."/>
            <person name="Myrie A."/>
        </authorList>
    </citation>
    <scope>NUCLEOTIDE SEQUENCE [LARGE SCALE GENOMIC DNA]</scope>
    <source>
        <strain evidence="1">JA-Hopewell-2020-01-JO</strain>
        <tissue evidence="1">Whole body</tissue>
    </source>
</reference>
<proteinExistence type="predicted"/>
<comment type="caution">
    <text evidence="1">The sequence shown here is derived from an EMBL/GenBank/DDBJ whole genome shotgun (WGS) entry which is preliminary data.</text>
</comment>
<accession>A0ABD1FAR1</accession>